<evidence type="ECO:0000313" key="2">
    <source>
        <dbReference type="Proteomes" id="UP000250235"/>
    </source>
</evidence>
<organism evidence="1 2">
    <name type="scientific">Dorcoceras hygrometricum</name>
    <dbReference type="NCBI Taxonomy" id="472368"/>
    <lineage>
        <taxon>Eukaryota</taxon>
        <taxon>Viridiplantae</taxon>
        <taxon>Streptophyta</taxon>
        <taxon>Embryophyta</taxon>
        <taxon>Tracheophyta</taxon>
        <taxon>Spermatophyta</taxon>
        <taxon>Magnoliopsida</taxon>
        <taxon>eudicotyledons</taxon>
        <taxon>Gunneridae</taxon>
        <taxon>Pentapetalae</taxon>
        <taxon>asterids</taxon>
        <taxon>lamiids</taxon>
        <taxon>Lamiales</taxon>
        <taxon>Gesneriaceae</taxon>
        <taxon>Didymocarpoideae</taxon>
        <taxon>Trichosporeae</taxon>
        <taxon>Loxocarpinae</taxon>
        <taxon>Dorcoceras</taxon>
    </lineage>
</organism>
<sequence>MLAFNSGDVSSYRWSVGFQFEEKSVVVGVQMLPSVLSVAGASTSSFGLAKKTQLKFSCDTLATVHRTLSSLIADGRQLRIGDASFYVALERLLEAGELLSVLGLTPCPSGAGVVFLYVFLGYHGYSAGRGVDPAGGAPEGG</sequence>
<reference evidence="1 2" key="1">
    <citation type="journal article" date="2015" name="Proc. Natl. Acad. Sci. U.S.A.">
        <title>The resurrection genome of Boea hygrometrica: A blueprint for survival of dehydration.</title>
        <authorList>
            <person name="Xiao L."/>
            <person name="Yang G."/>
            <person name="Zhang L."/>
            <person name="Yang X."/>
            <person name="Zhao S."/>
            <person name="Ji Z."/>
            <person name="Zhou Q."/>
            <person name="Hu M."/>
            <person name="Wang Y."/>
            <person name="Chen M."/>
            <person name="Xu Y."/>
            <person name="Jin H."/>
            <person name="Xiao X."/>
            <person name="Hu G."/>
            <person name="Bao F."/>
            <person name="Hu Y."/>
            <person name="Wan P."/>
            <person name="Li L."/>
            <person name="Deng X."/>
            <person name="Kuang T."/>
            <person name="Xiang C."/>
            <person name="Zhu J.K."/>
            <person name="Oliver M.J."/>
            <person name="He Y."/>
        </authorList>
    </citation>
    <scope>NUCLEOTIDE SEQUENCE [LARGE SCALE GENOMIC DNA]</scope>
    <source>
        <strain evidence="2">cv. XS01</strain>
    </source>
</reference>
<dbReference type="AlphaFoldDB" id="A0A2Z7BVB4"/>
<accession>A0A2Z7BVB4</accession>
<keyword evidence="2" id="KW-1185">Reference proteome</keyword>
<name>A0A2Z7BVB4_9LAMI</name>
<evidence type="ECO:0000313" key="1">
    <source>
        <dbReference type="EMBL" id="KZV38543.1"/>
    </source>
</evidence>
<gene>
    <name evidence="1" type="ORF">F511_20257</name>
</gene>
<proteinExistence type="predicted"/>
<dbReference type="Proteomes" id="UP000250235">
    <property type="component" value="Unassembled WGS sequence"/>
</dbReference>
<protein>
    <submittedName>
        <fullName evidence="1">Uncharacterized protein</fullName>
    </submittedName>
</protein>
<dbReference type="EMBL" id="KV001805">
    <property type="protein sequence ID" value="KZV38543.1"/>
    <property type="molecule type" value="Genomic_DNA"/>
</dbReference>